<dbReference type="Pfam" id="PF21983">
    <property type="entry name" value="NikA-like"/>
    <property type="match status" value="1"/>
</dbReference>
<dbReference type="Proteomes" id="UP001393056">
    <property type="component" value="Unassembled WGS sequence"/>
</dbReference>
<dbReference type="EMBL" id="JBBYHT010000004">
    <property type="protein sequence ID" value="MEL1248371.1"/>
    <property type="molecule type" value="Genomic_DNA"/>
</dbReference>
<protein>
    <submittedName>
        <fullName evidence="1">Mobilization protein</fullName>
    </submittedName>
</protein>
<reference evidence="1 2" key="1">
    <citation type="submission" date="2024-04" db="EMBL/GenBank/DDBJ databases">
        <title>Flavobacterium sp. DGU41 16S ribosomal RNA gene Genome sequencing and assembly.</title>
        <authorList>
            <person name="Park S."/>
        </authorList>
    </citation>
    <scope>NUCLEOTIDE SEQUENCE [LARGE SCALE GENOMIC DNA]</scope>
    <source>
        <strain evidence="1 2">DGU41</strain>
    </source>
</reference>
<organism evidence="1 2">
    <name type="scientific">Flavobacterium helocola</name>
    <dbReference type="NCBI Taxonomy" id="3139139"/>
    <lineage>
        <taxon>Bacteria</taxon>
        <taxon>Pseudomonadati</taxon>
        <taxon>Bacteroidota</taxon>
        <taxon>Flavobacteriia</taxon>
        <taxon>Flavobacteriales</taxon>
        <taxon>Flavobacteriaceae</taxon>
        <taxon>Flavobacterium</taxon>
    </lineage>
</organism>
<evidence type="ECO:0000313" key="2">
    <source>
        <dbReference type="Proteomes" id="UP001393056"/>
    </source>
</evidence>
<comment type="caution">
    <text evidence="1">The sequence shown here is derived from an EMBL/GenBank/DDBJ whole genome shotgun (WGS) entry which is preliminary data.</text>
</comment>
<evidence type="ECO:0000313" key="1">
    <source>
        <dbReference type="EMBL" id="MEL1248371.1"/>
    </source>
</evidence>
<dbReference type="RefSeq" id="WP_322549009.1">
    <property type="nucleotide sequence ID" value="NZ_JBBYHT010000004.1"/>
</dbReference>
<dbReference type="InterPro" id="IPR053842">
    <property type="entry name" value="NikA-like"/>
</dbReference>
<proteinExistence type="predicted"/>
<name>A0ABU9I7J0_9FLAO</name>
<sequence>MKNYFIKFRVSKVEYLIIKKKAEDSGISISELMRALAFNYKLSSKLTPEEIECYQLLSKYGDNFRRISNLFKLGDTTGVKEEALVTSKLIREHLMKIK</sequence>
<gene>
    <name evidence="1" type="ORF">AAEO58_09980</name>
</gene>
<keyword evidence="2" id="KW-1185">Reference proteome</keyword>
<accession>A0ABU9I7J0</accession>